<keyword evidence="2" id="KW-1185">Reference proteome</keyword>
<dbReference type="Proteomes" id="UP000790377">
    <property type="component" value="Unassembled WGS sequence"/>
</dbReference>
<gene>
    <name evidence="1" type="ORF">BJ138DRAFT_942045</name>
</gene>
<comment type="caution">
    <text evidence="1">The sequence shown here is derived from an EMBL/GenBank/DDBJ whole genome shotgun (WGS) entry which is preliminary data.</text>
</comment>
<name>A0ACB7ZV99_9AGAM</name>
<sequence length="98" mass="10270">MTPSANFGTAASLASPIGRTILRSLATTLANVSPAPWAAPVAAALVAISDMLAQAKANTNAMRQLHDRCCELVLVFQENCNDASDIERCKKGAKAVTR</sequence>
<evidence type="ECO:0000313" key="2">
    <source>
        <dbReference type="Proteomes" id="UP000790377"/>
    </source>
</evidence>
<dbReference type="EMBL" id="MU268542">
    <property type="protein sequence ID" value="KAH7904258.1"/>
    <property type="molecule type" value="Genomic_DNA"/>
</dbReference>
<accession>A0ACB7ZV99</accession>
<proteinExistence type="predicted"/>
<organism evidence="1 2">
    <name type="scientific">Hygrophoropsis aurantiaca</name>
    <dbReference type="NCBI Taxonomy" id="72124"/>
    <lineage>
        <taxon>Eukaryota</taxon>
        <taxon>Fungi</taxon>
        <taxon>Dikarya</taxon>
        <taxon>Basidiomycota</taxon>
        <taxon>Agaricomycotina</taxon>
        <taxon>Agaricomycetes</taxon>
        <taxon>Agaricomycetidae</taxon>
        <taxon>Boletales</taxon>
        <taxon>Coniophorineae</taxon>
        <taxon>Hygrophoropsidaceae</taxon>
        <taxon>Hygrophoropsis</taxon>
    </lineage>
</organism>
<evidence type="ECO:0000313" key="1">
    <source>
        <dbReference type="EMBL" id="KAH7904258.1"/>
    </source>
</evidence>
<protein>
    <submittedName>
        <fullName evidence="1">Uncharacterized protein</fullName>
    </submittedName>
</protein>
<reference evidence="1" key="1">
    <citation type="journal article" date="2021" name="New Phytol.">
        <title>Evolutionary innovations through gain and loss of genes in the ectomycorrhizal Boletales.</title>
        <authorList>
            <person name="Wu G."/>
            <person name="Miyauchi S."/>
            <person name="Morin E."/>
            <person name="Kuo A."/>
            <person name="Drula E."/>
            <person name="Varga T."/>
            <person name="Kohler A."/>
            <person name="Feng B."/>
            <person name="Cao Y."/>
            <person name="Lipzen A."/>
            <person name="Daum C."/>
            <person name="Hundley H."/>
            <person name="Pangilinan J."/>
            <person name="Johnson J."/>
            <person name="Barry K."/>
            <person name="LaButti K."/>
            <person name="Ng V."/>
            <person name="Ahrendt S."/>
            <person name="Min B."/>
            <person name="Choi I.G."/>
            <person name="Park H."/>
            <person name="Plett J.M."/>
            <person name="Magnuson J."/>
            <person name="Spatafora J.W."/>
            <person name="Nagy L.G."/>
            <person name="Henrissat B."/>
            <person name="Grigoriev I.V."/>
            <person name="Yang Z.L."/>
            <person name="Xu J."/>
            <person name="Martin F.M."/>
        </authorList>
    </citation>
    <scope>NUCLEOTIDE SEQUENCE</scope>
    <source>
        <strain evidence="1">ATCC 28755</strain>
    </source>
</reference>